<dbReference type="SUPFAM" id="SSF102114">
    <property type="entry name" value="Radical SAM enzymes"/>
    <property type="match status" value="1"/>
</dbReference>
<organism evidence="2 3">
    <name type="scientific">Succiniclasticum ruminis</name>
    <dbReference type="NCBI Taxonomy" id="40841"/>
    <lineage>
        <taxon>Bacteria</taxon>
        <taxon>Bacillati</taxon>
        <taxon>Bacillota</taxon>
        <taxon>Negativicutes</taxon>
        <taxon>Acidaminococcales</taxon>
        <taxon>Acidaminococcaceae</taxon>
        <taxon>Succiniclasticum</taxon>
    </lineage>
</organism>
<dbReference type="InterPro" id="IPR013785">
    <property type="entry name" value="Aldolase_TIM"/>
</dbReference>
<keyword evidence="3" id="KW-1185">Reference proteome</keyword>
<name>A0A1G6NII0_9FIRM</name>
<protein>
    <submittedName>
        <fullName evidence="2">Uncharacterized protein</fullName>
    </submittedName>
</protein>
<evidence type="ECO:0000256" key="1">
    <source>
        <dbReference type="SAM" id="MobiDB-lite"/>
    </source>
</evidence>
<sequence>MKIQELPARAYLAHLRRHPVPELMDEECLAALANVEAQFGDTITHGAGLEVRLGNPARFVDYIMCVDQDYVPGIKCIWYEIDYADYLRGGEISPCLFINTSDYKEEKADEPEHTAAEDDNVQRQEKPFVPPMGKKFWDSVLPPFAGEKRASRLRGQLDRVLAALPPNATIKQIGTMSPRGELDILRLVVIFHQWETIFAWLRDVGWPGDTGAMEQALLPWKEAQGFAVNIDLSESGLLEKTGLEVFGRWRHPLLVDKFIERLEEAGLCLPSKGAALRRWIRILPDGDPFIQTLVTYFKLNYAKGRVTEAKAYLEQSPYIHHHYFPHYERPVRLDMELTDGTAVLPEETALARIRECGENRVRGIRFFGGETYEPLERLLKACVAAGLRAEVVLGRPRAQEQESAALQIEHSWLAALVAAGVDSFLIDLESETDEYALHILAALKELEAANVRARWYMHRDNAGKLAAVAKAAEESGAVELLVTGMKLSAAKNVGTVFPSREQISAAAEFVKDHNGYNESAEGSQESASQETDQNQDTQSAAQPVGMQIAVESCFSPLRAYLDGPDPKYNANRGIERGCEAGRSFMALGADGRFAPCLHWKSGETLQRELQSDRGDSDNTENLVEYWEHAPALQALRENGETRQHCAGCCYERRCLPCQACEEGVTGCPLSN</sequence>
<dbReference type="PANTHER" id="PTHR11228:SF7">
    <property type="entry name" value="PQQA PEPTIDE CYCLASE"/>
    <property type="match status" value="1"/>
</dbReference>
<dbReference type="Proteomes" id="UP000198943">
    <property type="component" value="Unassembled WGS sequence"/>
</dbReference>
<feature type="compositionally biased region" description="Polar residues" evidence="1">
    <location>
        <begin position="531"/>
        <end position="541"/>
    </location>
</feature>
<dbReference type="Gene3D" id="3.20.20.70">
    <property type="entry name" value="Aldolase class I"/>
    <property type="match status" value="1"/>
</dbReference>
<proteinExistence type="predicted"/>
<evidence type="ECO:0000313" key="2">
    <source>
        <dbReference type="EMBL" id="SDC67673.1"/>
    </source>
</evidence>
<dbReference type="AlphaFoldDB" id="A0A1G6NII0"/>
<feature type="compositionally biased region" description="Low complexity" evidence="1">
    <location>
        <begin position="518"/>
        <end position="530"/>
    </location>
</feature>
<feature type="region of interest" description="Disordered" evidence="1">
    <location>
        <begin position="516"/>
        <end position="542"/>
    </location>
</feature>
<evidence type="ECO:0000313" key="3">
    <source>
        <dbReference type="Proteomes" id="UP000198943"/>
    </source>
</evidence>
<dbReference type="InterPro" id="IPR050377">
    <property type="entry name" value="Radical_SAM_PqqE_MftC-like"/>
</dbReference>
<dbReference type="InterPro" id="IPR058240">
    <property type="entry name" value="rSAM_sf"/>
</dbReference>
<accession>A0A1G6NII0</accession>
<dbReference type="EMBL" id="FMYW01000014">
    <property type="protein sequence ID" value="SDC67673.1"/>
    <property type="molecule type" value="Genomic_DNA"/>
</dbReference>
<dbReference type="PANTHER" id="PTHR11228">
    <property type="entry name" value="RADICAL SAM DOMAIN PROTEIN"/>
    <property type="match status" value="1"/>
</dbReference>
<reference evidence="3" key="1">
    <citation type="submission" date="2016-10" db="EMBL/GenBank/DDBJ databases">
        <authorList>
            <person name="Varghese N."/>
            <person name="Submissions S."/>
        </authorList>
    </citation>
    <scope>NUCLEOTIDE SEQUENCE [LARGE SCALE GENOMIC DNA]</scope>
    <source>
        <strain evidence="3">DSM 11005</strain>
    </source>
</reference>
<gene>
    <name evidence="2" type="ORF">SAMN04487864_11413</name>
</gene>